<comment type="cofactor">
    <cofactor evidence="10">
        <name>Mg(2+)</name>
        <dbReference type="ChEBI" id="CHEBI:18420"/>
    </cofactor>
    <text evidence="10">Binds 1 Mg(2+) ion per subunit.</text>
</comment>
<evidence type="ECO:0000256" key="7">
    <source>
        <dbReference type="ARBA" id="ARBA00023080"/>
    </source>
</evidence>
<sequence length="201" mass="21561">MRTRTVVLASHNAKKLAEMQALLAPLEWQVRLVSEFSREAPEETGATFVENALIKARHAAAVSGLPAIADDSGLEVVVLGGAPGVHSARYGGAHGDDDANNRKLLQALEGRSEHERGARFVCAMACLRHAGDPVPVIALGLWSGRILEAPCGNHGFGYDPLFWVPDQGCSSAELDPSVKNRISHRARATQSLLAQLRETEL</sequence>
<keyword evidence="4 10" id="KW-0547">Nucleotide-binding</keyword>
<evidence type="ECO:0000313" key="12">
    <source>
        <dbReference type="EMBL" id="PXV64851.1"/>
    </source>
</evidence>
<evidence type="ECO:0000256" key="5">
    <source>
        <dbReference type="ARBA" id="ARBA00022801"/>
    </source>
</evidence>
<keyword evidence="13" id="KW-1185">Reference proteome</keyword>
<proteinExistence type="inferred from homology"/>
<dbReference type="Gene3D" id="3.90.950.10">
    <property type="match status" value="1"/>
</dbReference>
<feature type="binding site" evidence="10">
    <location>
        <position position="71"/>
    </location>
    <ligand>
        <name>Mg(2+)</name>
        <dbReference type="ChEBI" id="CHEBI:18420"/>
    </ligand>
</feature>
<dbReference type="OrthoDB" id="9807456at2"/>
<comment type="catalytic activity">
    <reaction evidence="9 10">
        <text>XTP + H2O = XMP + diphosphate + H(+)</text>
        <dbReference type="Rhea" id="RHEA:28610"/>
        <dbReference type="ChEBI" id="CHEBI:15377"/>
        <dbReference type="ChEBI" id="CHEBI:15378"/>
        <dbReference type="ChEBI" id="CHEBI:33019"/>
        <dbReference type="ChEBI" id="CHEBI:57464"/>
        <dbReference type="ChEBI" id="CHEBI:61314"/>
        <dbReference type="EC" id="3.6.1.66"/>
    </reaction>
</comment>
<evidence type="ECO:0000313" key="13">
    <source>
        <dbReference type="Proteomes" id="UP000248330"/>
    </source>
</evidence>
<comment type="caution">
    <text evidence="12">The sequence shown here is derived from an EMBL/GenBank/DDBJ whole genome shotgun (WGS) entry which is preliminary data.</text>
</comment>
<dbReference type="GO" id="GO:0036220">
    <property type="term" value="F:ITP diphosphatase activity"/>
    <property type="evidence" value="ECO:0007669"/>
    <property type="project" value="UniProtKB-UniRule"/>
</dbReference>
<evidence type="ECO:0000256" key="11">
    <source>
        <dbReference type="RuleBase" id="RU003781"/>
    </source>
</evidence>
<feature type="binding site" evidence="10">
    <location>
        <begin position="10"/>
        <end position="15"/>
    </location>
    <ligand>
        <name>substrate</name>
    </ligand>
</feature>
<evidence type="ECO:0000256" key="2">
    <source>
        <dbReference type="ARBA" id="ARBA00011738"/>
    </source>
</evidence>
<dbReference type="GO" id="GO:0046872">
    <property type="term" value="F:metal ion binding"/>
    <property type="evidence" value="ECO:0007669"/>
    <property type="project" value="UniProtKB-KW"/>
</dbReference>
<dbReference type="GO" id="GO:0036222">
    <property type="term" value="F:XTP diphosphatase activity"/>
    <property type="evidence" value="ECO:0007669"/>
    <property type="project" value="UniProtKB-UniRule"/>
</dbReference>
<dbReference type="GO" id="GO:0017111">
    <property type="term" value="F:ribonucleoside triphosphate phosphatase activity"/>
    <property type="evidence" value="ECO:0007669"/>
    <property type="project" value="InterPro"/>
</dbReference>
<name>A0A318E3Q0_9GAMM</name>
<dbReference type="GO" id="GO:0009146">
    <property type="term" value="P:purine nucleoside triphosphate catabolic process"/>
    <property type="evidence" value="ECO:0007669"/>
    <property type="project" value="UniProtKB-UniRule"/>
</dbReference>
<evidence type="ECO:0000256" key="10">
    <source>
        <dbReference type="HAMAP-Rule" id="MF_01405"/>
    </source>
</evidence>
<comment type="similarity">
    <text evidence="1 10 11">Belongs to the HAM1 NTPase family.</text>
</comment>
<reference evidence="12 13" key="1">
    <citation type="submission" date="2018-04" db="EMBL/GenBank/DDBJ databases">
        <title>Genomic Encyclopedia of Type Strains, Phase IV (KMG-IV): sequencing the most valuable type-strain genomes for metagenomic binning, comparative biology and taxonomic classification.</title>
        <authorList>
            <person name="Goeker M."/>
        </authorList>
    </citation>
    <scope>NUCLEOTIDE SEQUENCE [LARGE SCALE GENOMIC DNA]</scope>
    <source>
        <strain evidence="12 13">DSM 104150</strain>
    </source>
</reference>
<accession>A0A318E3Q0</accession>
<dbReference type="Pfam" id="PF01725">
    <property type="entry name" value="Ham1p_like"/>
    <property type="match status" value="1"/>
</dbReference>
<keyword evidence="6 10" id="KW-0460">Magnesium</keyword>
<evidence type="ECO:0000256" key="6">
    <source>
        <dbReference type="ARBA" id="ARBA00022842"/>
    </source>
</evidence>
<dbReference type="PANTHER" id="PTHR11067:SF9">
    <property type="entry name" value="INOSINE TRIPHOSPHATE PYROPHOSPHATASE"/>
    <property type="match status" value="1"/>
</dbReference>
<dbReference type="EMBL" id="QICN01000011">
    <property type="protein sequence ID" value="PXV64851.1"/>
    <property type="molecule type" value="Genomic_DNA"/>
</dbReference>
<evidence type="ECO:0000256" key="8">
    <source>
        <dbReference type="ARBA" id="ARBA00051875"/>
    </source>
</evidence>
<feature type="binding site" evidence="10">
    <location>
        <position position="72"/>
    </location>
    <ligand>
        <name>substrate</name>
    </ligand>
</feature>
<keyword evidence="5 10" id="KW-0378">Hydrolase</keyword>
<dbReference type="RefSeq" id="WP_110266403.1">
    <property type="nucleotide sequence ID" value="NZ_CAWNXA010000011.1"/>
</dbReference>
<dbReference type="PANTHER" id="PTHR11067">
    <property type="entry name" value="INOSINE TRIPHOSPHATE PYROPHOSPHATASE/HAM1 PROTEIN"/>
    <property type="match status" value="1"/>
</dbReference>
<comment type="catalytic activity">
    <reaction evidence="8 10">
        <text>dITP + H2O = dIMP + diphosphate + H(+)</text>
        <dbReference type="Rhea" id="RHEA:28342"/>
        <dbReference type="ChEBI" id="CHEBI:15377"/>
        <dbReference type="ChEBI" id="CHEBI:15378"/>
        <dbReference type="ChEBI" id="CHEBI:33019"/>
        <dbReference type="ChEBI" id="CHEBI:61194"/>
        <dbReference type="ChEBI" id="CHEBI:61382"/>
        <dbReference type="EC" id="3.6.1.66"/>
    </reaction>
</comment>
<dbReference type="GO" id="GO:0005829">
    <property type="term" value="C:cytosol"/>
    <property type="evidence" value="ECO:0007669"/>
    <property type="project" value="TreeGrafter"/>
</dbReference>
<dbReference type="AlphaFoldDB" id="A0A318E3Q0"/>
<evidence type="ECO:0000256" key="4">
    <source>
        <dbReference type="ARBA" id="ARBA00022741"/>
    </source>
</evidence>
<dbReference type="InterPro" id="IPR002637">
    <property type="entry name" value="RdgB/HAM1"/>
</dbReference>
<dbReference type="InterPro" id="IPR029001">
    <property type="entry name" value="ITPase-like_fam"/>
</dbReference>
<dbReference type="GO" id="GO:0035870">
    <property type="term" value="F:dITP diphosphatase activity"/>
    <property type="evidence" value="ECO:0007669"/>
    <property type="project" value="UniProtKB-UniRule"/>
</dbReference>
<comment type="catalytic activity">
    <reaction evidence="10">
        <text>ITP + H2O = IMP + diphosphate + H(+)</text>
        <dbReference type="Rhea" id="RHEA:29399"/>
        <dbReference type="ChEBI" id="CHEBI:15377"/>
        <dbReference type="ChEBI" id="CHEBI:15378"/>
        <dbReference type="ChEBI" id="CHEBI:33019"/>
        <dbReference type="ChEBI" id="CHEBI:58053"/>
        <dbReference type="ChEBI" id="CHEBI:61402"/>
        <dbReference type="EC" id="3.6.1.66"/>
    </reaction>
</comment>
<feature type="binding site" evidence="10">
    <location>
        <position position="42"/>
    </location>
    <ligand>
        <name>Mg(2+)</name>
        <dbReference type="ChEBI" id="CHEBI:18420"/>
    </ligand>
</feature>
<organism evidence="12 13">
    <name type="scientific">Sinimarinibacterium flocculans</name>
    <dbReference type="NCBI Taxonomy" id="985250"/>
    <lineage>
        <taxon>Bacteria</taxon>
        <taxon>Pseudomonadati</taxon>
        <taxon>Pseudomonadota</taxon>
        <taxon>Gammaproteobacteria</taxon>
        <taxon>Nevskiales</taxon>
        <taxon>Nevskiaceae</taxon>
        <taxon>Sinimarinibacterium</taxon>
    </lineage>
</organism>
<dbReference type="SUPFAM" id="SSF52972">
    <property type="entry name" value="ITPase-like"/>
    <property type="match status" value="1"/>
</dbReference>
<dbReference type="CDD" id="cd00515">
    <property type="entry name" value="HAM1"/>
    <property type="match status" value="1"/>
</dbReference>
<comment type="function">
    <text evidence="10">Pyrophosphatase that catalyzes the hydrolysis of nucleoside triphosphates to their monophosphate derivatives, with a high preference for the non-canonical purine nucleotides XTP (xanthosine triphosphate), dITP (deoxyinosine triphosphate) and ITP. Seems to function as a house-cleaning enzyme that removes non-canonical purine nucleotides from the nucleotide pool, thus preventing their incorporation into DNA/RNA and avoiding chromosomal lesions.</text>
</comment>
<comment type="subunit">
    <text evidence="2 10">Homodimer.</text>
</comment>
<dbReference type="FunFam" id="3.90.950.10:FF:000001">
    <property type="entry name" value="dITP/XTP pyrophosphatase"/>
    <property type="match status" value="1"/>
</dbReference>
<evidence type="ECO:0000256" key="1">
    <source>
        <dbReference type="ARBA" id="ARBA00008023"/>
    </source>
</evidence>
<feature type="binding site" evidence="10">
    <location>
        <position position="179"/>
    </location>
    <ligand>
        <name>substrate</name>
    </ligand>
</feature>
<keyword evidence="7 10" id="KW-0546">Nucleotide metabolism</keyword>
<protein>
    <recommendedName>
        <fullName evidence="10">dITP/XTP pyrophosphatase</fullName>
        <ecNumber evidence="10">3.6.1.66</ecNumber>
    </recommendedName>
    <alternativeName>
        <fullName evidence="10">Non-canonical purine NTP pyrophosphatase</fullName>
    </alternativeName>
    <alternativeName>
        <fullName evidence="10">Non-standard purine NTP pyrophosphatase</fullName>
    </alternativeName>
    <alternativeName>
        <fullName evidence="10">Nucleoside-triphosphate diphosphatase</fullName>
    </alternativeName>
    <alternativeName>
        <fullName evidence="10">Nucleoside-triphosphate pyrophosphatase</fullName>
        <shortName evidence="10">NTPase</shortName>
    </alternativeName>
</protein>
<dbReference type="NCBIfam" id="TIGR00042">
    <property type="entry name" value="RdgB/HAM1 family non-canonical purine NTP pyrophosphatase"/>
    <property type="match status" value="1"/>
</dbReference>
<keyword evidence="3 10" id="KW-0479">Metal-binding</keyword>
<evidence type="ECO:0000256" key="9">
    <source>
        <dbReference type="ARBA" id="ARBA00052017"/>
    </source>
</evidence>
<feature type="binding site" evidence="10">
    <location>
        <begin position="184"/>
        <end position="185"/>
    </location>
    <ligand>
        <name>substrate</name>
    </ligand>
</feature>
<dbReference type="Proteomes" id="UP000248330">
    <property type="component" value="Unassembled WGS sequence"/>
</dbReference>
<dbReference type="HAMAP" id="MF_01405">
    <property type="entry name" value="Non_canon_purine_NTPase"/>
    <property type="match status" value="1"/>
</dbReference>
<gene>
    <name evidence="12" type="ORF">C8D93_11123</name>
</gene>
<dbReference type="GO" id="GO:0000166">
    <property type="term" value="F:nucleotide binding"/>
    <property type="evidence" value="ECO:0007669"/>
    <property type="project" value="UniProtKB-KW"/>
</dbReference>
<feature type="active site" description="Proton acceptor" evidence="10">
    <location>
        <position position="71"/>
    </location>
</feature>
<dbReference type="EC" id="3.6.1.66" evidence="10"/>
<dbReference type="InterPro" id="IPR020922">
    <property type="entry name" value="dITP/XTP_pyrophosphatase"/>
</dbReference>
<evidence type="ECO:0000256" key="3">
    <source>
        <dbReference type="ARBA" id="ARBA00022723"/>
    </source>
</evidence>
<dbReference type="GO" id="GO:0009117">
    <property type="term" value="P:nucleotide metabolic process"/>
    <property type="evidence" value="ECO:0007669"/>
    <property type="project" value="UniProtKB-KW"/>
</dbReference>
<feature type="binding site" evidence="10">
    <location>
        <begin position="156"/>
        <end position="159"/>
    </location>
    <ligand>
        <name>substrate</name>
    </ligand>
</feature>